<dbReference type="SUPFAM" id="SSF52540">
    <property type="entry name" value="P-loop containing nucleoside triphosphate hydrolases"/>
    <property type="match status" value="1"/>
</dbReference>
<name>A0A1E3QC02_LIPST</name>
<keyword evidence="9" id="KW-1185">Reference proteome</keyword>
<dbReference type="GO" id="GO:0005739">
    <property type="term" value="C:mitochondrion"/>
    <property type="evidence" value="ECO:0007669"/>
    <property type="project" value="EnsemblFungi"/>
</dbReference>
<dbReference type="InterPro" id="IPR018022">
    <property type="entry name" value="IPT"/>
</dbReference>
<accession>A0A1E3QC02</accession>
<evidence type="ECO:0000256" key="5">
    <source>
        <dbReference type="PIRNR" id="PIRNR039110"/>
    </source>
</evidence>
<dbReference type="PANTHER" id="PTHR11088">
    <property type="entry name" value="TRNA DIMETHYLALLYLTRANSFERASE"/>
    <property type="match status" value="1"/>
</dbReference>
<dbReference type="AlphaFoldDB" id="A0A1E3QC02"/>
<keyword evidence="3 5" id="KW-0547">Nucleotide-binding</keyword>
<dbReference type="GO" id="GO:0000049">
    <property type="term" value="F:tRNA binding"/>
    <property type="evidence" value="ECO:0007669"/>
    <property type="project" value="EnsemblFungi"/>
</dbReference>
<dbReference type="Gene3D" id="1.10.20.140">
    <property type="match status" value="1"/>
</dbReference>
<evidence type="ECO:0000313" key="8">
    <source>
        <dbReference type="EMBL" id="ODQ75233.1"/>
    </source>
</evidence>
<dbReference type="GO" id="GO:0006400">
    <property type="term" value="P:tRNA modification"/>
    <property type="evidence" value="ECO:0007669"/>
    <property type="project" value="EnsemblFungi"/>
</dbReference>
<evidence type="ECO:0000256" key="6">
    <source>
        <dbReference type="RuleBase" id="RU003783"/>
    </source>
</evidence>
<evidence type="ECO:0000313" key="9">
    <source>
        <dbReference type="Proteomes" id="UP000094385"/>
    </source>
</evidence>
<protein>
    <recommendedName>
        <fullName evidence="5 6">tRNA dimethylallyltransferase</fullName>
        <ecNumber evidence="5 6">2.5.1.75</ecNumber>
    </recommendedName>
</protein>
<dbReference type="GO" id="GO:0005524">
    <property type="term" value="F:ATP binding"/>
    <property type="evidence" value="ECO:0007669"/>
    <property type="project" value="UniProtKB-UniRule"/>
</dbReference>
<organism evidence="8 9">
    <name type="scientific">Lipomyces starkeyi NRRL Y-11557</name>
    <dbReference type="NCBI Taxonomy" id="675824"/>
    <lineage>
        <taxon>Eukaryota</taxon>
        <taxon>Fungi</taxon>
        <taxon>Dikarya</taxon>
        <taxon>Ascomycota</taxon>
        <taxon>Saccharomycotina</taxon>
        <taxon>Lipomycetes</taxon>
        <taxon>Lipomycetales</taxon>
        <taxon>Lipomycetaceae</taxon>
        <taxon>Lipomyces</taxon>
    </lineage>
</organism>
<dbReference type="STRING" id="675824.A0A1E3QC02"/>
<comment type="similarity">
    <text evidence="1 5 7">Belongs to the IPP transferase family.</text>
</comment>
<gene>
    <name evidence="8" type="ORF">LIPSTDRAFT_1947</name>
</gene>
<dbReference type="GO" id="GO:0052381">
    <property type="term" value="F:tRNA dimethylallyltransferase activity"/>
    <property type="evidence" value="ECO:0007669"/>
    <property type="project" value="UniProtKB-UniRule"/>
</dbReference>
<comment type="catalytic activity">
    <reaction evidence="5 6">
        <text>adenosine(37) in tRNA + dimethylallyl diphosphate = N(6)-dimethylallyladenosine(37) in tRNA + diphosphate</text>
        <dbReference type="Rhea" id="RHEA:26482"/>
        <dbReference type="Rhea" id="RHEA-COMP:10162"/>
        <dbReference type="Rhea" id="RHEA-COMP:10375"/>
        <dbReference type="ChEBI" id="CHEBI:33019"/>
        <dbReference type="ChEBI" id="CHEBI:57623"/>
        <dbReference type="ChEBI" id="CHEBI:74411"/>
        <dbReference type="ChEBI" id="CHEBI:74415"/>
        <dbReference type="EC" id="2.5.1.75"/>
    </reaction>
</comment>
<sequence>MASTQSEGPSPTMRLPKQNLIAVIGTTGVGKSKLSVALARVLNGEVINGDSMQMYRGLDTITNKHPIPERHNIPHNLLGHVTDRSSEYGLPQFEREAAKIVDDIHRRAKVPILVGGTHYYIQSFLIRNMTVASSEPRNLTEEEAKFLDECDTSELFAKLKGVDPLIASKFHPRDRRKLRRALEICWTTGRKASQIYADQKQHGQNQQVDNARYRTLVFWVWSKPEALNPRLHDRVDDMVKKGNLLDEVQEMSELYLNLDPLPDVDRGIWQVIGFKEFLPYIVSGKDEDREKGIQDMKRSTVKYATTQVRWIRRKWLVAAAEAGNDVTTVLLDASDLSQWDEKVEKPATEIAKEFLSGREIHKSLRVPDGLEDMVQPAQEKDNSARPDNWRHFACDICMDDGEKFVCVGEERWKVHLRSRRHRQTLKHINERAAFERWKAARE</sequence>
<dbReference type="Proteomes" id="UP000094385">
    <property type="component" value="Unassembled WGS sequence"/>
</dbReference>
<keyword evidence="2 5" id="KW-0808">Transferase</keyword>
<dbReference type="Gene3D" id="3.40.50.300">
    <property type="entry name" value="P-loop containing nucleotide triphosphate hydrolases"/>
    <property type="match status" value="1"/>
</dbReference>
<evidence type="ECO:0000256" key="7">
    <source>
        <dbReference type="RuleBase" id="RU003785"/>
    </source>
</evidence>
<reference evidence="8 9" key="1">
    <citation type="journal article" date="2016" name="Proc. Natl. Acad. Sci. U.S.A.">
        <title>Comparative genomics of biotechnologically important yeasts.</title>
        <authorList>
            <person name="Riley R."/>
            <person name="Haridas S."/>
            <person name="Wolfe K.H."/>
            <person name="Lopes M.R."/>
            <person name="Hittinger C.T."/>
            <person name="Goeker M."/>
            <person name="Salamov A.A."/>
            <person name="Wisecaver J.H."/>
            <person name="Long T.M."/>
            <person name="Calvey C.H."/>
            <person name="Aerts A.L."/>
            <person name="Barry K.W."/>
            <person name="Choi C."/>
            <person name="Clum A."/>
            <person name="Coughlan A.Y."/>
            <person name="Deshpande S."/>
            <person name="Douglass A.P."/>
            <person name="Hanson S.J."/>
            <person name="Klenk H.-P."/>
            <person name="LaButti K.M."/>
            <person name="Lapidus A."/>
            <person name="Lindquist E.A."/>
            <person name="Lipzen A.M."/>
            <person name="Meier-Kolthoff J.P."/>
            <person name="Ohm R.A."/>
            <person name="Otillar R.P."/>
            <person name="Pangilinan J.L."/>
            <person name="Peng Y."/>
            <person name="Rokas A."/>
            <person name="Rosa C.A."/>
            <person name="Scheuner C."/>
            <person name="Sibirny A.A."/>
            <person name="Slot J.C."/>
            <person name="Stielow J.B."/>
            <person name="Sun H."/>
            <person name="Kurtzman C.P."/>
            <person name="Blackwell M."/>
            <person name="Grigoriev I.V."/>
            <person name="Jeffries T.W."/>
        </authorList>
    </citation>
    <scope>NUCLEOTIDE SEQUENCE [LARGE SCALE GENOMIC DNA]</scope>
    <source>
        <strain evidence="8 9">NRRL Y-11557</strain>
    </source>
</reference>
<dbReference type="NCBIfam" id="TIGR00174">
    <property type="entry name" value="miaA"/>
    <property type="match status" value="1"/>
</dbReference>
<dbReference type="InterPro" id="IPR039657">
    <property type="entry name" value="Dimethylallyltransferase"/>
</dbReference>
<dbReference type="PANTHER" id="PTHR11088:SF89">
    <property type="entry name" value="TRNA DIMETHYLALLYLTRANSFERASE"/>
    <property type="match status" value="1"/>
</dbReference>
<evidence type="ECO:0000256" key="2">
    <source>
        <dbReference type="ARBA" id="ARBA00022679"/>
    </source>
</evidence>
<dbReference type="OrthoDB" id="775260at2759"/>
<dbReference type="Pfam" id="PF01715">
    <property type="entry name" value="IPPT"/>
    <property type="match status" value="1"/>
</dbReference>
<keyword evidence="5 6" id="KW-0819">tRNA processing</keyword>
<dbReference type="GO" id="GO:0005829">
    <property type="term" value="C:cytosol"/>
    <property type="evidence" value="ECO:0007669"/>
    <property type="project" value="EnsemblFungi"/>
</dbReference>
<proteinExistence type="inferred from homology"/>
<dbReference type="EC" id="2.5.1.75" evidence="5 6"/>
<evidence type="ECO:0000256" key="3">
    <source>
        <dbReference type="ARBA" id="ARBA00022741"/>
    </source>
</evidence>
<evidence type="ECO:0000256" key="1">
    <source>
        <dbReference type="ARBA" id="ARBA00005842"/>
    </source>
</evidence>
<evidence type="ECO:0000256" key="4">
    <source>
        <dbReference type="ARBA" id="ARBA00022840"/>
    </source>
</evidence>
<keyword evidence="4 5" id="KW-0067">ATP-binding</keyword>
<dbReference type="GO" id="GO:0005730">
    <property type="term" value="C:nucleolus"/>
    <property type="evidence" value="ECO:0007669"/>
    <property type="project" value="EnsemblFungi"/>
</dbReference>
<dbReference type="InterPro" id="IPR030666">
    <property type="entry name" value="IPP_transferase_euk"/>
</dbReference>
<comment type="function">
    <text evidence="5">Catalyzes the transfer of a dimethylallyl group onto the adenine at position 37.</text>
</comment>
<dbReference type="HAMAP" id="MF_00185">
    <property type="entry name" value="IPP_trans"/>
    <property type="match status" value="1"/>
</dbReference>
<keyword evidence="5" id="KW-0963">Cytoplasm</keyword>
<dbReference type="EMBL" id="KV454291">
    <property type="protein sequence ID" value="ODQ75233.1"/>
    <property type="molecule type" value="Genomic_DNA"/>
</dbReference>
<dbReference type="InterPro" id="IPR027417">
    <property type="entry name" value="P-loop_NTPase"/>
</dbReference>
<dbReference type="Gene3D" id="3.30.160.60">
    <property type="entry name" value="Classic Zinc Finger"/>
    <property type="match status" value="1"/>
</dbReference>
<dbReference type="PIRSF" id="PIRSF039110">
    <property type="entry name" value="IPP_transferase"/>
    <property type="match status" value="1"/>
</dbReference>